<name>A0ACB8ADX3_9AGAM</name>
<organism evidence="1 2">
    <name type="scientific">Hygrophoropsis aurantiaca</name>
    <dbReference type="NCBI Taxonomy" id="72124"/>
    <lineage>
        <taxon>Eukaryota</taxon>
        <taxon>Fungi</taxon>
        <taxon>Dikarya</taxon>
        <taxon>Basidiomycota</taxon>
        <taxon>Agaricomycotina</taxon>
        <taxon>Agaricomycetes</taxon>
        <taxon>Agaricomycetidae</taxon>
        <taxon>Boletales</taxon>
        <taxon>Coniophorineae</taxon>
        <taxon>Hygrophoropsidaceae</taxon>
        <taxon>Hygrophoropsis</taxon>
    </lineage>
</organism>
<comment type="caution">
    <text evidence="1">The sequence shown here is derived from an EMBL/GenBank/DDBJ whole genome shotgun (WGS) entry which is preliminary data.</text>
</comment>
<evidence type="ECO:0000313" key="1">
    <source>
        <dbReference type="EMBL" id="KAH7910999.1"/>
    </source>
</evidence>
<dbReference type="EMBL" id="MU267693">
    <property type="protein sequence ID" value="KAH7910999.1"/>
    <property type="molecule type" value="Genomic_DNA"/>
</dbReference>
<dbReference type="Proteomes" id="UP000790377">
    <property type="component" value="Unassembled WGS sequence"/>
</dbReference>
<sequence length="316" mass="35833">MSTDLFLSKAFSQSLHPTNIIPFYYRATGTFDDDDVTLTTLVTSNRFNVFAQLVQRYQGPISATVHIRALPGGPTSKATHALLDALHALYTTTPMMPTFVDIHLVLSPFDRSLNTWRNAARLFARTRYVMMLDVDFAVCTDFRAAVRAELSRVGRLLATGQAALVVPAFEYVRQQDGLDQRTFPRDKPSLLSLLKAHKIDMFHRAWAPGHNATDYERYAAAAPGEVYAVTQYQSAYEPYVIFRKDGPPWCDERFIGYGGNKAACLYAMYVSGVAFYVLADHFVVHQSHAYEEAVRKVERKTNRKIYQDFKEETCLK</sequence>
<gene>
    <name evidence="1" type="ORF">BJ138DRAFT_1007530</name>
</gene>
<accession>A0ACB8ADX3</accession>
<protein>
    <submittedName>
        <fullName evidence="1">Glycosyltransferase family 49 protein</fullName>
    </submittedName>
</protein>
<evidence type="ECO:0000313" key="2">
    <source>
        <dbReference type="Proteomes" id="UP000790377"/>
    </source>
</evidence>
<reference evidence="1" key="1">
    <citation type="journal article" date="2021" name="New Phytol.">
        <title>Evolutionary innovations through gain and loss of genes in the ectomycorrhizal Boletales.</title>
        <authorList>
            <person name="Wu G."/>
            <person name="Miyauchi S."/>
            <person name="Morin E."/>
            <person name="Kuo A."/>
            <person name="Drula E."/>
            <person name="Varga T."/>
            <person name="Kohler A."/>
            <person name="Feng B."/>
            <person name="Cao Y."/>
            <person name="Lipzen A."/>
            <person name="Daum C."/>
            <person name="Hundley H."/>
            <person name="Pangilinan J."/>
            <person name="Johnson J."/>
            <person name="Barry K."/>
            <person name="LaButti K."/>
            <person name="Ng V."/>
            <person name="Ahrendt S."/>
            <person name="Min B."/>
            <person name="Choi I.G."/>
            <person name="Park H."/>
            <person name="Plett J.M."/>
            <person name="Magnuson J."/>
            <person name="Spatafora J.W."/>
            <person name="Nagy L.G."/>
            <person name="Henrissat B."/>
            <person name="Grigoriev I.V."/>
            <person name="Yang Z.L."/>
            <person name="Xu J."/>
            <person name="Martin F.M."/>
        </authorList>
    </citation>
    <scope>NUCLEOTIDE SEQUENCE</scope>
    <source>
        <strain evidence="1">ATCC 28755</strain>
    </source>
</reference>
<keyword evidence="2" id="KW-1185">Reference proteome</keyword>
<proteinExistence type="predicted"/>